<sequence>MQTIELHNQMNHEIHIALVSSNNGIEAQVERLLTQLDLARTGKQVVLHMADVDELSVSVLAKMLQLAKYLTTNGGQLFVADVQSKCQRMMTLLRINLLIPVFADQQPTTSTPQPLPVAA</sequence>
<name>A0A8J6UFA4_9GAMM</name>
<dbReference type="AlphaFoldDB" id="A0A8J6UFA4"/>
<reference evidence="2" key="1">
    <citation type="submission" date="2020-09" db="EMBL/GenBank/DDBJ databases">
        <title>A novel bacterium of genus Neiella, isolated from South China Sea.</title>
        <authorList>
            <person name="Huang H."/>
            <person name="Mo K."/>
            <person name="Hu Y."/>
        </authorList>
    </citation>
    <scope>NUCLEOTIDE SEQUENCE</scope>
    <source>
        <strain evidence="2">HB171785</strain>
    </source>
</reference>
<dbReference type="Pfam" id="PF01740">
    <property type="entry name" value="STAS"/>
    <property type="match status" value="1"/>
</dbReference>
<dbReference type="Gene3D" id="3.30.750.24">
    <property type="entry name" value="STAS domain"/>
    <property type="match status" value="1"/>
</dbReference>
<evidence type="ECO:0000313" key="3">
    <source>
        <dbReference type="Proteomes" id="UP000638014"/>
    </source>
</evidence>
<gene>
    <name evidence="2" type="ORF">IC617_15135</name>
</gene>
<protein>
    <submittedName>
        <fullName evidence="2">STAS domain-containing protein</fullName>
    </submittedName>
</protein>
<dbReference type="SUPFAM" id="SSF52091">
    <property type="entry name" value="SpoIIaa-like"/>
    <property type="match status" value="1"/>
</dbReference>
<dbReference type="InterPro" id="IPR036513">
    <property type="entry name" value="STAS_dom_sf"/>
</dbReference>
<evidence type="ECO:0000259" key="1">
    <source>
        <dbReference type="Pfam" id="PF01740"/>
    </source>
</evidence>
<comment type="caution">
    <text evidence="2">The sequence shown here is derived from an EMBL/GenBank/DDBJ whole genome shotgun (WGS) entry which is preliminary data.</text>
</comment>
<dbReference type="CDD" id="cd07043">
    <property type="entry name" value="STAS_anti-anti-sigma_factors"/>
    <property type="match status" value="1"/>
</dbReference>
<organism evidence="2 3">
    <name type="scientific">Neiella litorisoli</name>
    <dbReference type="NCBI Taxonomy" id="2771431"/>
    <lineage>
        <taxon>Bacteria</taxon>
        <taxon>Pseudomonadati</taxon>
        <taxon>Pseudomonadota</taxon>
        <taxon>Gammaproteobacteria</taxon>
        <taxon>Alteromonadales</taxon>
        <taxon>Echinimonadaceae</taxon>
        <taxon>Neiella</taxon>
    </lineage>
</organism>
<dbReference type="EMBL" id="JACXAF010000022">
    <property type="protein sequence ID" value="MBD1390764.1"/>
    <property type="molecule type" value="Genomic_DNA"/>
</dbReference>
<keyword evidence="3" id="KW-1185">Reference proteome</keyword>
<proteinExistence type="predicted"/>
<accession>A0A8J6UFA4</accession>
<dbReference type="RefSeq" id="WP_191145824.1">
    <property type="nucleotide sequence ID" value="NZ_JACXAF010000022.1"/>
</dbReference>
<dbReference type="InterPro" id="IPR002645">
    <property type="entry name" value="STAS_dom"/>
</dbReference>
<evidence type="ECO:0000313" key="2">
    <source>
        <dbReference type="EMBL" id="MBD1390764.1"/>
    </source>
</evidence>
<dbReference type="Proteomes" id="UP000638014">
    <property type="component" value="Unassembled WGS sequence"/>
</dbReference>
<feature type="domain" description="STAS" evidence="1">
    <location>
        <begin position="40"/>
        <end position="104"/>
    </location>
</feature>